<dbReference type="EMBL" id="AWGH01000001">
    <property type="protein sequence ID" value="ODO08750.1"/>
    <property type="molecule type" value="Genomic_DNA"/>
</dbReference>
<reference evidence="2 3" key="1">
    <citation type="submission" date="2016-06" db="EMBL/GenBank/DDBJ databases">
        <title>Evolution of pathogenesis and genome organization in the Tremellales.</title>
        <authorList>
            <person name="Cuomo C."/>
            <person name="Litvintseva A."/>
            <person name="Heitman J."/>
            <person name="Chen Y."/>
            <person name="Sun S."/>
            <person name="Springer D."/>
            <person name="Dromer F."/>
            <person name="Young S."/>
            <person name="Zeng Q."/>
            <person name="Chapman S."/>
            <person name="Gujja S."/>
            <person name="Saif S."/>
            <person name="Birren B."/>
        </authorList>
    </citation>
    <scope>NUCLEOTIDE SEQUENCE [LARGE SCALE GENOMIC DNA]</scope>
    <source>
        <strain evidence="2 3">CBS 7118</strain>
    </source>
</reference>
<proteinExistence type="predicted"/>
<protein>
    <submittedName>
        <fullName evidence="2">Uncharacterized protein</fullName>
    </submittedName>
</protein>
<gene>
    <name evidence="2" type="ORF">L198_00483</name>
</gene>
<keyword evidence="3" id="KW-1185">Reference proteome</keyword>
<name>A0A1E3K6H8_9TREE</name>
<evidence type="ECO:0000313" key="3">
    <source>
        <dbReference type="Proteomes" id="UP000094819"/>
    </source>
</evidence>
<comment type="caution">
    <text evidence="2">The sequence shown here is derived from an EMBL/GenBank/DDBJ whole genome shotgun (WGS) entry which is preliminary data.</text>
</comment>
<accession>A0A1E3K6H8</accession>
<evidence type="ECO:0000313" key="2">
    <source>
        <dbReference type="EMBL" id="ODO08750.1"/>
    </source>
</evidence>
<evidence type="ECO:0000256" key="1">
    <source>
        <dbReference type="SAM" id="MobiDB-lite"/>
    </source>
</evidence>
<dbReference type="Proteomes" id="UP000094819">
    <property type="component" value="Unassembled WGS sequence"/>
</dbReference>
<dbReference type="AlphaFoldDB" id="A0A1E3K6H8"/>
<feature type="region of interest" description="Disordered" evidence="1">
    <location>
        <begin position="1"/>
        <end position="36"/>
    </location>
</feature>
<dbReference type="GeneID" id="30189696"/>
<organism evidence="2 3">
    <name type="scientific">Cryptococcus wingfieldii CBS 7118</name>
    <dbReference type="NCBI Taxonomy" id="1295528"/>
    <lineage>
        <taxon>Eukaryota</taxon>
        <taxon>Fungi</taxon>
        <taxon>Dikarya</taxon>
        <taxon>Basidiomycota</taxon>
        <taxon>Agaricomycotina</taxon>
        <taxon>Tremellomycetes</taxon>
        <taxon>Tremellales</taxon>
        <taxon>Cryptococcaceae</taxon>
        <taxon>Cryptococcus</taxon>
    </lineage>
</organism>
<sequence length="85" mass="9486">MINVGFRNIKTLPPADEEGKSNDATPSPPVMELSDPDVENNPALVYFLSALKDDAKVEEVLEPYEGTKMKTVEAEMQFAKKWECP</sequence>
<dbReference type="RefSeq" id="XP_019035605.1">
    <property type="nucleotide sequence ID" value="XM_019172663.1"/>
</dbReference>